<sequence length="111" mass="13153">MVLFDKLKFNKKVKVLDEKFPFYDNPNTAVITCSHIINKEYPILYVSHDSDDGMWQFLCGQEHEIEDSKIISLKEMYEIDNSISILKDMACGYYAQRKNKDDDWVIKDYNN</sequence>
<evidence type="ECO:0000313" key="1">
    <source>
        <dbReference type="EMBL" id="VYS84883.1"/>
    </source>
</evidence>
<dbReference type="AlphaFoldDB" id="A0A6N2RU96"/>
<evidence type="ECO:0008006" key="2">
    <source>
        <dbReference type="Google" id="ProtNLM"/>
    </source>
</evidence>
<gene>
    <name evidence="1" type="ORF">AVLFYP127_01572</name>
</gene>
<proteinExistence type="predicted"/>
<accession>A0A6N2RU96</accession>
<dbReference type="EMBL" id="CACRSW010000006">
    <property type="protein sequence ID" value="VYS84883.1"/>
    <property type="molecule type" value="Genomic_DNA"/>
</dbReference>
<dbReference type="RefSeq" id="WP_156328656.1">
    <property type="nucleotide sequence ID" value="NZ_JAWGMO010000034.1"/>
</dbReference>
<name>A0A6N2RU96_9FIRM</name>
<organism evidence="1">
    <name type="scientific">Anaerococcus vaginalis</name>
    <dbReference type="NCBI Taxonomy" id="33037"/>
    <lineage>
        <taxon>Bacteria</taxon>
        <taxon>Bacillati</taxon>
        <taxon>Bacillota</taxon>
        <taxon>Tissierellia</taxon>
        <taxon>Tissierellales</taxon>
        <taxon>Peptoniphilaceae</taxon>
        <taxon>Anaerococcus</taxon>
    </lineage>
</organism>
<protein>
    <recommendedName>
        <fullName evidence="2">DUF2185 domain-containing protein</fullName>
    </recommendedName>
</protein>
<reference evidence="1" key="1">
    <citation type="submission" date="2019-11" db="EMBL/GenBank/DDBJ databases">
        <authorList>
            <person name="Feng L."/>
        </authorList>
    </citation>
    <scope>NUCLEOTIDE SEQUENCE</scope>
    <source>
        <strain evidence="1">AvaginalisLFYP127</strain>
    </source>
</reference>